<dbReference type="Pfam" id="PF22725">
    <property type="entry name" value="GFO_IDH_MocA_C3"/>
    <property type="match status" value="1"/>
</dbReference>
<dbReference type="Gene3D" id="3.30.360.10">
    <property type="entry name" value="Dihydrodipicolinate Reductase, domain 2"/>
    <property type="match status" value="1"/>
</dbReference>
<comment type="similarity">
    <text evidence="1">Belongs to the Gfo/Idh/MocA family.</text>
</comment>
<keyword evidence="2" id="KW-0560">Oxidoreductase</keyword>
<dbReference type="GO" id="GO:0016491">
    <property type="term" value="F:oxidoreductase activity"/>
    <property type="evidence" value="ECO:0007669"/>
    <property type="project" value="UniProtKB-KW"/>
</dbReference>
<protein>
    <submittedName>
        <fullName evidence="6">Gfo/Idh/MocA family oxidoreductase</fullName>
    </submittedName>
</protein>
<dbReference type="SUPFAM" id="SSF55347">
    <property type="entry name" value="Glyceraldehyde-3-phosphate dehydrogenase-like, C-terminal domain"/>
    <property type="match status" value="1"/>
</dbReference>
<dbReference type="RefSeq" id="WP_133203323.1">
    <property type="nucleotide sequence ID" value="NZ_SMRU01000005.1"/>
</dbReference>
<evidence type="ECO:0000313" key="6">
    <source>
        <dbReference type="EMBL" id="TDF99137.1"/>
    </source>
</evidence>
<keyword evidence="7" id="KW-1185">Reference proteome</keyword>
<accession>A0A4R5KVW5</accession>
<dbReference type="OrthoDB" id="256869at2"/>
<organism evidence="6 7">
    <name type="scientific">Arthrobacter terricola</name>
    <dbReference type="NCBI Taxonomy" id="2547396"/>
    <lineage>
        <taxon>Bacteria</taxon>
        <taxon>Bacillati</taxon>
        <taxon>Actinomycetota</taxon>
        <taxon>Actinomycetes</taxon>
        <taxon>Micrococcales</taxon>
        <taxon>Micrococcaceae</taxon>
        <taxon>Arthrobacter</taxon>
    </lineage>
</organism>
<dbReference type="Pfam" id="PF01408">
    <property type="entry name" value="GFO_IDH_MocA"/>
    <property type="match status" value="1"/>
</dbReference>
<gene>
    <name evidence="6" type="ORF">E1809_06100</name>
</gene>
<dbReference type="PANTHER" id="PTHR43708:SF5">
    <property type="entry name" value="CONSERVED EXPRESSED OXIDOREDUCTASE (EUROFUNG)-RELATED"/>
    <property type="match status" value="1"/>
</dbReference>
<proteinExistence type="inferred from homology"/>
<evidence type="ECO:0000313" key="7">
    <source>
        <dbReference type="Proteomes" id="UP000295511"/>
    </source>
</evidence>
<dbReference type="InterPro" id="IPR036291">
    <property type="entry name" value="NAD(P)-bd_dom_sf"/>
</dbReference>
<dbReference type="PANTHER" id="PTHR43708">
    <property type="entry name" value="CONSERVED EXPRESSED OXIDOREDUCTASE (EUROFUNG)"/>
    <property type="match status" value="1"/>
</dbReference>
<dbReference type="AlphaFoldDB" id="A0A4R5KVW5"/>
<evidence type="ECO:0000256" key="1">
    <source>
        <dbReference type="ARBA" id="ARBA00010928"/>
    </source>
</evidence>
<comment type="caution">
    <text evidence="6">The sequence shown here is derived from an EMBL/GenBank/DDBJ whole genome shotgun (WGS) entry which is preliminary data.</text>
</comment>
<reference evidence="6 7" key="1">
    <citation type="submission" date="2019-03" db="EMBL/GenBank/DDBJ databases">
        <title>Whole genome sequence of Arthrobacter sp JH1-1.</title>
        <authorList>
            <person name="Trinh H.N."/>
        </authorList>
    </citation>
    <scope>NUCLEOTIDE SEQUENCE [LARGE SCALE GENOMIC DNA]</scope>
    <source>
        <strain evidence="6 7">JH1-1</strain>
    </source>
</reference>
<dbReference type="GO" id="GO:0000166">
    <property type="term" value="F:nucleotide binding"/>
    <property type="evidence" value="ECO:0007669"/>
    <property type="project" value="InterPro"/>
</dbReference>
<evidence type="ECO:0000259" key="4">
    <source>
        <dbReference type="Pfam" id="PF01408"/>
    </source>
</evidence>
<name>A0A4R5KVW5_9MICC</name>
<dbReference type="InterPro" id="IPR055170">
    <property type="entry name" value="GFO_IDH_MocA-like_dom"/>
</dbReference>
<dbReference type="InterPro" id="IPR051317">
    <property type="entry name" value="Gfo/Idh/MocA_oxidoreduct"/>
</dbReference>
<evidence type="ECO:0000256" key="2">
    <source>
        <dbReference type="ARBA" id="ARBA00023002"/>
    </source>
</evidence>
<evidence type="ECO:0000256" key="3">
    <source>
        <dbReference type="ARBA" id="ARBA00023027"/>
    </source>
</evidence>
<evidence type="ECO:0000259" key="5">
    <source>
        <dbReference type="Pfam" id="PF22725"/>
    </source>
</evidence>
<keyword evidence="3" id="KW-0520">NAD</keyword>
<sequence>MALRVGLVGYGAGGRYFHTPFIQASARCELVGVVTRSAERARIVGEDVPDVAVYGTLGELIDAGVDVVVISTPPETRQELVLEAIGRGVHVVADKPFAPSAEVGQELVEAAASAGVLLGVFHNRRWDTDLRTLRDVVERGSIGNVWRFDSRFDLDEPGSLEAGAGGGLLRDLGSHLVDQALHLFGPAEWVSAQLDWVDLEDGRTDAGFVINIGHRGGVHSHVSASKVNRLTSKELRVLGEQGSYESCYTDVQTQAIFAGQRPAENREEWGYETSDHWGTLRTAEGSRTIPSLQGDYTDYYDGLAAAIEDGTPLPVPAEQAIETLRVLDAARNSDAHKETVKLGR</sequence>
<feature type="domain" description="Gfo/Idh/MocA-like oxidoreductase N-terminal" evidence="4">
    <location>
        <begin position="3"/>
        <end position="122"/>
    </location>
</feature>
<dbReference type="Gene3D" id="3.40.50.720">
    <property type="entry name" value="NAD(P)-binding Rossmann-like Domain"/>
    <property type="match status" value="1"/>
</dbReference>
<dbReference type="SUPFAM" id="SSF51735">
    <property type="entry name" value="NAD(P)-binding Rossmann-fold domains"/>
    <property type="match status" value="1"/>
</dbReference>
<feature type="domain" description="GFO/IDH/MocA-like oxidoreductase" evidence="5">
    <location>
        <begin position="131"/>
        <end position="245"/>
    </location>
</feature>
<dbReference type="InterPro" id="IPR000683">
    <property type="entry name" value="Gfo/Idh/MocA-like_OxRdtase_N"/>
</dbReference>
<dbReference type="EMBL" id="SMRU01000005">
    <property type="protein sequence ID" value="TDF99137.1"/>
    <property type="molecule type" value="Genomic_DNA"/>
</dbReference>
<dbReference type="Proteomes" id="UP000295511">
    <property type="component" value="Unassembled WGS sequence"/>
</dbReference>